<feature type="region of interest" description="Disordered" evidence="2">
    <location>
        <begin position="527"/>
        <end position="575"/>
    </location>
</feature>
<dbReference type="Proteomes" id="UP001209570">
    <property type="component" value="Unassembled WGS sequence"/>
</dbReference>
<dbReference type="AlphaFoldDB" id="A0AAD5L8W2"/>
<evidence type="ECO:0000256" key="2">
    <source>
        <dbReference type="SAM" id="MobiDB-lite"/>
    </source>
</evidence>
<evidence type="ECO:0000259" key="3">
    <source>
        <dbReference type="PROSITE" id="PS50089"/>
    </source>
</evidence>
<dbReference type="InterPro" id="IPR013083">
    <property type="entry name" value="Znf_RING/FYVE/PHD"/>
</dbReference>
<feature type="compositionally biased region" description="Low complexity" evidence="2">
    <location>
        <begin position="587"/>
        <end position="608"/>
    </location>
</feature>
<dbReference type="SUPFAM" id="SSF57850">
    <property type="entry name" value="RING/U-box"/>
    <property type="match status" value="1"/>
</dbReference>
<comment type="caution">
    <text evidence="4">The sequence shown here is derived from an EMBL/GenBank/DDBJ whole genome shotgun (WGS) entry which is preliminary data.</text>
</comment>
<dbReference type="PROSITE" id="PS50089">
    <property type="entry name" value="ZF_RING_2"/>
    <property type="match status" value="1"/>
</dbReference>
<dbReference type="PANTHER" id="PTHR35213">
    <property type="entry name" value="RING-TYPE DOMAIN-CONTAINING PROTEIN-RELATED"/>
    <property type="match status" value="1"/>
</dbReference>
<dbReference type="Gene3D" id="3.30.40.10">
    <property type="entry name" value="Zinc/RING finger domain, C3HC4 (zinc finger)"/>
    <property type="match status" value="1"/>
</dbReference>
<proteinExistence type="predicted"/>
<feature type="compositionally biased region" description="Low complexity" evidence="2">
    <location>
        <begin position="143"/>
        <end position="157"/>
    </location>
</feature>
<keyword evidence="1" id="KW-0863">Zinc-finger</keyword>
<feature type="region of interest" description="Disordered" evidence="2">
    <location>
        <begin position="136"/>
        <end position="159"/>
    </location>
</feature>
<gene>
    <name evidence="4" type="ORF">P43SY_001647</name>
</gene>
<protein>
    <recommendedName>
        <fullName evidence="3">RING-type domain-containing protein</fullName>
    </recommendedName>
</protein>
<dbReference type="PANTHER" id="PTHR35213:SF3">
    <property type="entry name" value="MYB-LIKE DOMAIN-CONTAINING PROTEIN"/>
    <property type="match status" value="1"/>
</dbReference>
<feature type="domain" description="RING-type" evidence="3">
    <location>
        <begin position="169"/>
        <end position="205"/>
    </location>
</feature>
<keyword evidence="1" id="KW-0479">Metal-binding</keyword>
<dbReference type="EMBL" id="JAKCXM010000531">
    <property type="protein sequence ID" value="KAJ0393097.1"/>
    <property type="molecule type" value="Genomic_DNA"/>
</dbReference>
<name>A0AAD5L8W2_PYTIN</name>
<keyword evidence="1" id="KW-0862">Zinc</keyword>
<feature type="compositionally biased region" description="Low complexity" evidence="2">
    <location>
        <begin position="531"/>
        <end position="543"/>
    </location>
</feature>
<dbReference type="GO" id="GO:0008270">
    <property type="term" value="F:zinc ion binding"/>
    <property type="evidence" value="ECO:0007669"/>
    <property type="project" value="UniProtKB-KW"/>
</dbReference>
<evidence type="ECO:0000313" key="5">
    <source>
        <dbReference type="Proteomes" id="UP001209570"/>
    </source>
</evidence>
<feature type="region of interest" description="Disordered" evidence="2">
    <location>
        <begin position="45"/>
        <end position="71"/>
    </location>
</feature>
<organism evidence="4 5">
    <name type="scientific">Pythium insidiosum</name>
    <name type="common">Pythiosis disease agent</name>
    <dbReference type="NCBI Taxonomy" id="114742"/>
    <lineage>
        <taxon>Eukaryota</taxon>
        <taxon>Sar</taxon>
        <taxon>Stramenopiles</taxon>
        <taxon>Oomycota</taxon>
        <taxon>Peronosporomycetes</taxon>
        <taxon>Pythiales</taxon>
        <taxon>Pythiaceae</taxon>
        <taxon>Pythium</taxon>
    </lineage>
</organism>
<feature type="compositionally biased region" description="Basic residues" evidence="2">
    <location>
        <begin position="53"/>
        <end position="63"/>
    </location>
</feature>
<evidence type="ECO:0000313" key="4">
    <source>
        <dbReference type="EMBL" id="KAJ0393097.1"/>
    </source>
</evidence>
<sequence>MPPSAAYPHDVDYDAMAASAATSPPSEPMRPALDVYFQHQAPAAAFPQQPHQHEHHHHHHHAPPPHQQHPQMASYLPAATVSHSASPPHVIGGMPQHGFYAASQQQQQHHYHYQHFTSTPDAITTAAPLKRKMAQTYGHGQPSHSSAAGSMMSRGMTSPPPAASNDTLCDVCHHPDPILYATPCQHVFHSRCVHVWPLSQCPVCDVDCDRLGVLPIDMGELIETRSGKWTRAEEKFIEIILQEFDRCSFPLANGTPVRLVLARLLNCSTMRLSKKFQKNALGKRTFRIPKPTKGVVAMEFNRDDHETRQKEFSRLESVFRYELVEQFRRENNTLEGAYVETHNLRKAVKQFWVLNFLKFAVVVGQSVEGLDVSDAKKKKLALQLLRDSKVDELLGWSRPAYASPEHFGLASTNNEVEELTSAHDPAASVHWSSSGYQAAEPSSMNQVDEFLPQPKKQRTPESIARLQGHREFPACNLDLAPPVASQPYDNYTASRGDGYMAQPYVEAPVYPQASYGYLDAKDEKGYEPMAHSPHQQHQQVLPHPGSPMVHDQLPYRGLPDGAPSAAPTGQTPYPWDGLLEAIAETTTTTSTATTSSTSTRSGAPTSSPMLDPSLQAWSNLHIM</sequence>
<evidence type="ECO:0000256" key="1">
    <source>
        <dbReference type="PROSITE-ProRule" id="PRU00175"/>
    </source>
</evidence>
<dbReference type="InterPro" id="IPR001841">
    <property type="entry name" value="Znf_RING"/>
</dbReference>
<feature type="region of interest" description="Disordered" evidence="2">
    <location>
        <begin position="587"/>
        <end position="623"/>
    </location>
</feature>
<keyword evidence="5" id="KW-1185">Reference proteome</keyword>
<accession>A0AAD5L8W2</accession>
<reference evidence="4" key="1">
    <citation type="submission" date="2021-12" db="EMBL/GenBank/DDBJ databases">
        <title>Prjna785345.</title>
        <authorList>
            <person name="Rujirawat T."/>
            <person name="Krajaejun T."/>
        </authorList>
    </citation>
    <scope>NUCLEOTIDE SEQUENCE</scope>
    <source>
        <strain evidence="4">Pi057C3</strain>
    </source>
</reference>